<gene>
    <name evidence="1" type="ORF">K737_301034</name>
</gene>
<evidence type="ECO:0000313" key="1">
    <source>
        <dbReference type="EMBL" id="ETZ04562.1"/>
    </source>
</evidence>
<accession>A0A061JH18</accession>
<evidence type="ECO:0000313" key="2">
    <source>
        <dbReference type="Proteomes" id="UP000026922"/>
    </source>
</evidence>
<dbReference type="EMBL" id="ARPM03000177">
    <property type="protein sequence ID" value="ETZ04562.1"/>
    <property type="molecule type" value="Genomic_DNA"/>
</dbReference>
<comment type="caution">
    <text evidence="1">The sequence shown here is derived from an EMBL/GenBank/DDBJ whole genome shotgun (WGS) entry which is preliminary data.</text>
</comment>
<organism evidence="1 2">
    <name type="scientific">Holospora undulata HU1</name>
    <dbReference type="NCBI Taxonomy" id="1321371"/>
    <lineage>
        <taxon>Bacteria</taxon>
        <taxon>Pseudomonadati</taxon>
        <taxon>Pseudomonadota</taxon>
        <taxon>Alphaproteobacteria</taxon>
        <taxon>Holosporales</taxon>
        <taxon>Holosporaceae</taxon>
        <taxon>Holospora</taxon>
    </lineage>
</organism>
<reference evidence="1 2" key="1">
    <citation type="journal article" date="2013" name="Genome Announc.">
        <title>Draft Genome Sequence of Holospora undulata Strain HU1, a Micronucleus-Specific Symbiont of the Ciliate Paramecium caudatum.</title>
        <authorList>
            <person name="Dohra H."/>
            <person name="Suzuki H."/>
            <person name="Suzuki T."/>
            <person name="Tanaka K."/>
            <person name="Fujishima M."/>
        </authorList>
    </citation>
    <scope>NUCLEOTIDE SEQUENCE [LARGE SCALE GENOMIC DNA]</scope>
    <source>
        <strain evidence="1 2">HU1</strain>
    </source>
</reference>
<proteinExistence type="predicted"/>
<dbReference type="Proteomes" id="UP000026922">
    <property type="component" value="Unassembled WGS sequence"/>
</dbReference>
<dbReference type="AlphaFoldDB" id="A0A061JH18"/>
<keyword evidence="2" id="KW-1185">Reference proteome</keyword>
<name>A0A061JH18_9PROT</name>
<sequence>MFMNIFLTDLIHQDLRARHRKERDGRVQDRIKAVLFADKGWMYVQIAEGPDA</sequence>
<protein>
    <submittedName>
        <fullName evidence="1">Uncharacterized protein</fullName>
    </submittedName>
</protein>